<organism evidence="1 2">
    <name type="scientific">Austropuccinia psidii MF-1</name>
    <dbReference type="NCBI Taxonomy" id="1389203"/>
    <lineage>
        <taxon>Eukaryota</taxon>
        <taxon>Fungi</taxon>
        <taxon>Dikarya</taxon>
        <taxon>Basidiomycota</taxon>
        <taxon>Pucciniomycotina</taxon>
        <taxon>Pucciniomycetes</taxon>
        <taxon>Pucciniales</taxon>
        <taxon>Sphaerophragmiaceae</taxon>
        <taxon>Austropuccinia</taxon>
    </lineage>
</organism>
<name>A0A9Q3BK15_9BASI</name>
<evidence type="ECO:0000313" key="2">
    <source>
        <dbReference type="Proteomes" id="UP000765509"/>
    </source>
</evidence>
<gene>
    <name evidence="1" type="ORF">O181_006213</name>
</gene>
<dbReference type="EMBL" id="AVOT02001319">
    <property type="protein sequence ID" value="MBW0466498.1"/>
    <property type="molecule type" value="Genomic_DNA"/>
</dbReference>
<accession>A0A9Q3BK15</accession>
<evidence type="ECO:0000313" key="1">
    <source>
        <dbReference type="EMBL" id="MBW0466498.1"/>
    </source>
</evidence>
<dbReference type="AlphaFoldDB" id="A0A9Q3BK15"/>
<keyword evidence="2" id="KW-1185">Reference proteome</keyword>
<comment type="caution">
    <text evidence="1">The sequence shown here is derived from an EMBL/GenBank/DDBJ whole genome shotgun (WGS) entry which is preliminary data.</text>
</comment>
<proteinExistence type="predicted"/>
<reference evidence="1" key="1">
    <citation type="submission" date="2021-03" db="EMBL/GenBank/DDBJ databases">
        <title>Draft genome sequence of rust myrtle Austropuccinia psidii MF-1, a brazilian biotype.</title>
        <authorList>
            <person name="Quecine M.C."/>
            <person name="Pachon D.M.R."/>
            <person name="Bonatelli M.L."/>
            <person name="Correr F.H."/>
            <person name="Franceschini L.M."/>
            <person name="Leite T.F."/>
            <person name="Margarido G.R.A."/>
            <person name="Almeida C.A."/>
            <person name="Ferrarezi J.A."/>
            <person name="Labate C.A."/>
        </authorList>
    </citation>
    <scope>NUCLEOTIDE SEQUENCE</scope>
    <source>
        <strain evidence="1">MF-1</strain>
    </source>
</reference>
<protein>
    <submittedName>
        <fullName evidence="1">Uncharacterized protein</fullName>
    </submittedName>
</protein>
<dbReference type="Proteomes" id="UP000765509">
    <property type="component" value="Unassembled WGS sequence"/>
</dbReference>
<sequence length="132" mass="14662">MKKMPSTPTADHLPPFPCLLSCMNWLLHFLLIISAADHVYNCSNIGFHPTTSASPLYTILMLLYQHLIISATSDSWAPTPPSHVLNLTTFPSHRNLLPLNFLIISTVYHPYASAPLPHHLCSLPCFCSRAAL</sequence>